<keyword evidence="1" id="KW-1133">Transmembrane helix</keyword>
<organism evidence="2 3">
    <name type="scientific">Helicobacter pylori NQ4099</name>
    <dbReference type="NCBI Taxonomy" id="992026"/>
    <lineage>
        <taxon>Bacteria</taxon>
        <taxon>Pseudomonadati</taxon>
        <taxon>Campylobacterota</taxon>
        <taxon>Epsilonproteobacteria</taxon>
        <taxon>Campylobacterales</taxon>
        <taxon>Helicobacteraceae</taxon>
        <taxon>Helicobacter</taxon>
    </lineage>
</organism>
<evidence type="ECO:0000313" key="3">
    <source>
        <dbReference type="Proteomes" id="UP000003402"/>
    </source>
</evidence>
<feature type="transmembrane region" description="Helical" evidence="1">
    <location>
        <begin position="15"/>
        <end position="43"/>
    </location>
</feature>
<keyword evidence="1" id="KW-0472">Membrane</keyword>
<sequence>MLVLVLDFLNSYVCIFWFLFLCVLKVFYCLWFVVVVLEFYLLLLGF</sequence>
<dbReference type="EMBL" id="AKNU01000002">
    <property type="protein sequence ID" value="EJB30202.1"/>
    <property type="molecule type" value="Genomic_DNA"/>
</dbReference>
<protein>
    <submittedName>
        <fullName evidence="2">Putative membrane protein</fullName>
    </submittedName>
</protein>
<accession>J0IY82</accession>
<dbReference type="AlphaFoldDB" id="J0IY82"/>
<dbReference type="Proteomes" id="UP000003402">
    <property type="component" value="Unassembled WGS sequence"/>
</dbReference>
<evidence type="ECO:0000256" key="1">
    <source>
        <dbReference type="SAM" id="Phobius"/>
    </source>
</evidence>
<keyword evidence="1" id="KW-0812">Transmembrane</keyword>
<reference evidence="2 3" key="1">
    <citation type="journal article" date="2013" name="Pathog. Dis.">
        <title>Genome sequences of 65 Helicobacter pylori strains isolated from asymptomatic individuals and patients with gastric cancer, peptic ulcer disease, or gastritis.</title>
        <authorList>
            <person name="Blanchard T.G."/>
            <person name="Czinn S.J."/>
            <person name="Correa P."/>
            <person name="Nakazawa T."/>
            <person name="Keelan M."/>
            <person name="Morningstar L."/>
            <person name="Santana-Cruz I."/>
            <person name="Maroo A."/>
            <person name="McCracken C."/>
            <person name="Shefchek K."/>
            <person name="Daugherty S."/>
            <person name="Song Y."/>
            <person name="Fraser C.M."/>
            <person name="Fricke W.F."/>
        </authorList>
    </citation>
    <scope>NUCLEOTIDE SEQUENCE [LARGE SCALE GENOMIC DNA]</scope>
    <source>
        <strain evidence="2 3">NQ4099</strain>
    </source>
</reference>
<proteinExistence type="predicted"/>
<name>J0IY82_HELPX</name>
<evidence type="ECO:0000313" key="2">
    <source>
        <dbReference type="EMBL" id="EJB30202.1"/>
    </source>
</evidence>
<gene>
    <name evidence="2" type="ORF">HPNQ4099_0369</name>
</gene>
<comment type="caution">
    <text evidence="2">The sequence shown here is derived from an EMBL/GenBank/DDBJ whole genome shotgun (WGS) entry which is preliminary data.</text>
</comment>